<name>A0A6J5H2J3_9BURK</name>
<evidence type="ECO:0000313" key="3">
    <source>
        <dbReference type="EMBL" id="CAB3809632.1"/>
    </source>
</evidence>
<feature type="chain" id="PRO_5027112154" description="Surface antigen domain-containing protein" evidence="2">
    <location>
        <begin position="30"/>
        <end position="135"/>
    </location>
</feature>
<keyword evidence="4" id="KW-1185">Reference proteome</keyword>
<feature type="compositionally biased region" description="Polar residues" evidence="1">
    <location>
        <begin position="72"/>
        <end position="81"/>
    </location>
</feature>
<organism evidence="3 4">
    <name type="scientific">Paraburkholderia fynbosensis</name>
    <dbReference type="NCBI Taxonomy" id="1200993"/>
    <lineage>
        <taxon>Bacteria</taxon>
        <taxon>Pseudomonadati</taxon>
        <taxon>Pseudomonadota</taxon>
        <taxon>Betaproteobacteria</taxon>
        <taxon>Burkholderiales</taxon>
        <taxon>Burkholderiaceae</taxon>
        <taxon>Paraburkholderia</taxon>
    </lineage>
</organism>
<protein>
    <recommendedName>
        <fullName evidence="5">Surface antigen domain-containing protein</fullName>
    </recommendedName>
</protein>
<dbReference type="EMBL" id="CADIKI010000030">
    <property type="protein sequence ID" value="CAB3809632.1"/>
    <property type="molecule type" value="Genomic_DNA"/>
</dbReference>
<evidence type="ECO:0000256" key="2">
    <source>
        <dbReference type="SAM" id="SignalP"/>
    </source>
</evidence>
<evidence type="ECO:0000256" key="1">
    <source>
        <dbReference type="SAM" id="MobiDB-lite"/>
    </source>
</evidence>
<evidence type="ECO:0000313" key="4">
    <source>
        <dbReference type="Proteomes" id="UP000494252"/>
    </source>
</evidence>
<gene>
    <name evidence="3" type="ORF">LMG27177_06857</name>
</gene>
<keyword evidence="2" id="KW-0732">Signal</keyword>
<proteinExistence type="predicted"/>
<evidence type="ECO:0008006" key="5">
    <source>
        <dbReference type="Google" id="ProtNLM"/>
    </source>
</evidence>
<feature type="signal peptide" evidence="2">
    <location>
        <begin position="1"/>
        <end position="29"/>
    </location>
</feature>
<dbReference type="AlphaFoldDB" id="A0A6J5H2J3"/>
<feature type="region of interest" description="Disordered" evidence="1">
    <location>
        <begin position="65"/>
        <end position="91"/>
    </location>
</feature>
<sequence length="135" mass="14794">MRPHIRMIRILRVTPRAILGVALLFGAHAASCANLGFLNDTPMSYMKQPDIDSIKKAAELALNTKSDGESAQWRNEGTGNSVKIDATLTPGDTEKHGDMTCRFVAVVLNAKGQSMSLHPQYCRSASGPWQLQRKN</sequence>
<dbReference type="Proteomes" id="UP000494252">
    <property type="component" value="Unassembled WGS sequence"/>
</dbReference>
<reference evidence="3 4" key="1">
    <citation type="submission" date="2020-04" db="EMBL/GenBank/DDBJ databases">
        <authorList>
            <person name="De Canck E."/>
        </authorList>
    </citation>
    <scope>NUCLEOTIDE SEQUENCE [LARGE SCALE GENOMIC DNA]</scope>
    <source>
        <strain evidence="3 4">LMG 27177</strain>
    </source>
</reference>
<accession>A0A6J5H2J3</accession>